<dbReference type="EMBL" id="RBNJ01000596">
    <property type="protein sequence ID" value="RUS34310.1"/>
    <property type="molecule type" value="Genomic_DNA"/>
</dbReference>
<comment type="caution">
    <text evidence="1">The sequence shown here is derived from an EMBL/GenBank/DDBJ whole genome shotgun (WGS) entry which is preliminary data.</text>
</comment>
<organism evidence="1 2">
    <name type="scientific">Jimgerdemannia flammicorona</name>
    <dbReference type="NCBI Taxonomy" id="994334"/>
    <lineage>
        <taxon>Eukaryota</taxon>
        <taxon>Fungi</taxon>
        <taxon>Fungi incertae sedis</taxon>
        <taxon>Mucoromycota</taxon>
        <taxon>Mucoromycotina</taxon>
        <taxon>Endogonomycetes</taxon>
        <taxon>Endogonales</taxon>
        <taxon>Endogonaceae</taxon>
        <taxon>Jimgerdemannia</taxon>
    </lineage>
</organism>
<dbReference type="Proteomes" id="UP000274822">
    <property type="component" value="Unassembled WGS sequence"/>
</dbReference>
<name>A0A433QWX2_9FUNG</name>
<keyword evidence="2" id="KW-1185">Reference proteome</keyword>
<proteinExistence type="predicted"/>
<evidence type="ECO:0000313" key="2">
    <source>
        <dbReference type="Proteomes" id="UP000274822"/>
    </source>
</evidence>
<evidence type="ECO:0000313" key="1">
    <source>
        <dbReference type="EMBL" id="RUS34310.1"/>
    </source>
</evidence>
<reference evidence="1 2" key="1">
    <citation type="journal article" date="2018" name="New Phytol.">
        <title>Phylogenomics of Endogonaceae and evolution of mycorrhizas within Mucoromycota.</title>
        <authorList>
            <person name="Chang Y."/>
            <person name="Desiro A."/>
            <person name="Na H."/>
            <person name="Sandor L."/>
            <person name="Lipzen A."/>
            <person name="Clum A."/>
            <person name="Barry K."/>
            <person name="Grigoriev I.V."/>
            <person name="Martin F.M."/>
            <person name="Stajich J.E."/>
            <person name="Smith M.E."/>
            <person name="Bonito G."/>
            <person name="Spatafora J.W."/>
        </authorList>
    </citation>
    <scope>NUCLEOTIDE SEQUENCE [LARGE SCALE GENOMIC DNA]</scope>
    <source>
        <strain evidence="1 2">AD002</strain>
    </source>
</reference>
<gene>
    <name evidence="1" type="ORF">BC938DRAFT_481308</name>
</gene>
<dbReference type="AlphaFoldDB" id="A0A433QWX2"/>
<accession>A0A433QWX2</accession>
<sequence>MSGKTRTGSSAGSLTKKMTVNWPKNGKRVVKTPLVRCTYTDQDLVMVALLEGLSMAALLEEGSSEQLIVVLNY</sequence>
<protein>
    <submittedName>
        <fullName evidence="1">Uncharacterized protein</fullName>
    </submittedName>
</protein>